<comment type="caution">
    <text evidence="1">The sequence shown here is derived from an EMBL/GenBank/DDBJ whole genome shotgun (WGS) entry which is preliminary data.</text>
</comment>
<proteinExistence type="predicted"/>
<reference evidence="1" key="1">
    <citation type="submission" date="2019-10" db="EMBL/GenBank/DDBJ databases">
        <authorList>
            <consortium name="Genoscope - CEA"/>
            <person name="William W."/>
        </authorList>
    </citation>
    <scope>NUCLEOTIDE SEQUENCE [LARGE SCALE GENOMIC DNA]</scope>
    <source>
        <strain evidence="1">BBR_PRJEB10994</strain>
    </source>
</reference>
<gene>
    <name evidence="1" type="ORF">PL9631_110009</name>
</gene>
<sequence length="50" mass="5722">MWGFPCSGIPYNYINHLSSNGYQSIQFFTVEQTLTLGAFPEFNLSVNQLF</sequence>
<dbReference type="AlphaFoldDB" id="A0A7Z9DXG9"/>
<evidence type="ECO:0000313" key="2">
    <source>
        <dbReference type="Proteomes" id="UP000182190"/>
    </source>
</evidence>
<evidence type="ECO:0000313" key="1">
    <source>
        <dbReference type="EMBL" id="VXD14416.1"/>
    </source>
</evidence>
<accession>A0A7Z9DXG9</accession>
<protein>
    <submittedName>
        <fullName evidence="1">Uncharacterized protein</fullName>
    </submittedName>
</protein>
<keyword evidence="2" id="KW-1185">Reference proteome</keyword>
<dbReference type="EMBL" id="CZCS02000013">
    <property type="protein sequence ID" value="VXD14416.1"/>
    <property type="molecule type" value="Genomic_DNA"/>
</dbReference>
<organism evidence="1 2">
    <name type="scientific">Planktothrix paucivesiculata PCC 9631</name>
    <dbReference type="NCBI Taxonomy" id="671071"/>
    <lineage>
        <taxon>Bacteria</taxon>
        <taxon>Bacillati</taxon>
        <taxon>Cyanobacteriota</taxon>
        <taxon>Cyanophyceae</taxon>
        <taxon>Oscillatoriophycideae</taxon>
        <taxon>Oscillatoriales</taxon>
        <taxon>Microcoleaceae</taxon>
        <taxon>Planktothrix</taxon>
    </lineage>
</organism>
<name>A0A7Z9DXG9_9CYAN</name>
<dbReference type="Proteomes" id="UP000182190">
    <property type="component" value="Unassembled WGS sequence"/>
</dbReference>